<feature type="non-terminal residue" evidence="2">
    <location>
        <position position="1"/>
    </location>
</feature>
<dbReference type="EMBL" id="UINC01010082">
    <property type="protein sequence ID" value="SVA44998.1"/>
    <property type="molecule type" value="Genomic_DNA"/>
</dbReference>
<name>A0A381VZ08_9ZZZZ</name>
<sequence length="34" mass="3761">LTTHWLAHGWTPNSKRGSRPEISSCASPAVKKRT</sequence>
<dbReference type="AlphaFoldDB" id="A0A381VZ08"/>
<gene>
    <name evidence="2" type="ORF">METZ01_LOCUS97852</name>
</gene>
<evidence type="ECO:0000256" key="1">
    <source>
        <dbReference type="SAM" id="MobiDB-lite"/>
    </source>
</evidence>
<proteinExistence type="predicted"/>
<evidence type="ECO:0000313" key="2">
    <source>
        <dbReference type="EMBL" id="SVA44998.1"/>
    </source>
</evidence>
<protein>
    <submittedName>
        <fullName evidence="2">Uncharacterized protein</fullName>
    </submittedName>
</protein>
<reference evidence="2" key="1">
    <citation type="submission" date="2018-05" db="EMBL/GenBank/DDBJ databases">
        <authorList>
            <person name="Lanie J.A."/>
            <person name="Ng W.-L."/>
            <person name="Kazmierczak K.M."/>
            <person name="Andrzejewski T.M."/>
            <person name="Davidsen T.M."/>
            <person name="Wayne K.J."/>
            <person name="Tettelin H."/>
            <person name="Glass J.I."/>
            <person name="Rusch D."/>
            <person name="Podicherti R."/>
            <person name="Tsui H.-C.T."/>
            <person name="Winkler M.E."/>
        </authorList>
    </citation>
    <scope>NUCLEOTIDE SEQUENCE</scope>
</reference>
<organism evidence="2">
    <name type="scientific">marine metagenome</name>
    <dbReference type="NCBI Taxonomy" id="408172"/>
    <lineage>
        <taxon>unclassified sequences</taxon>
        <taxon>metagenomes</taxon>
        <taxon>ecological metagenomes</taxon>
    </lineage>
</organism>
<feature type="non-terminal residue" evidence="2">
    <location>
        <position position="34"/>
    </location>
</feature>
<feature type="region of interest" description="Disordered" evidence="1">
    <location>
        <begin position="1"/>
        <end position="34"/>
    </location>
</feature>
<accession>A0A381VZ08</accession>